<dbReference type="InterPro" id="IPR053180">
    <property type="entry name" value="Ca-binding_acidic-repeat"/>
</dbReference>
<evidence type="ECO:0000313" key="8">
    <source>
        <dbReference type="EMBL" id="MBX0295913.1"/>
    </source>
</evidence>
<evidence type="ECO:0000313" key="9">
    <source>
        <dbReference type="Proteomes" id="UP001430455"/>
    </source>
</evidence>
<dbReference type="SUPFAM" id="SSF46785">
    <property type="entry name" value="Winged helix' DNA-binding domain"/>
    <property type="match status" value="1"/>
</dbReference>
<gene>
    <name evidence="8" type="ORF">EGH23_13610</name>
</gene>
<organism evidence="8 9">
    <name type="scientific">Haloarcula nitratireducens</name>
    <dbReference type="NCBI Taxonomy" id="2487749"/>
    <lineage>
        <taxon>Archaea</taxon>
        <taxon>Methanobacteriati</taxon>
        <taxon>Methanobacteriota</taxon>
        <taxon>Stenosarchaea group</taxon>
        <taxon>Halobacteria</taxon>
        <taxon>Halobacteriales</taxon>
        <taxon>Haloarculaceae</taxon>
        <taxon>Haloarcula</taxon>
    </lineage>
</organism>
<dbReference type="InterPro" id="IPR059100">
    <property type="entry name" value="TSP3_bac"/>
</dbReference>
<accession>A0AAW4PDL2</accession>
<name>A0AAW4PDL2_9EURY</name>
<keyword evidence="9" id="KW-1185">Reference proteome</keyword>
<evidence type="ECO:0000256" key="3">
    <source>
        <dbReference type="ARBA" id="ARBA00022729"/>
    </source>
</evidence>
<evidence type="ECO:0000256" key="2">
    <source>
        <dbReference type="ARBA" id="ARBA00022525"/>
    </source>
</evidence>
<proteinExistence type="predicted"/>
<sequence length="533" mass="56114">MTRPSLSLLGNALLVVVLLVSTASIPIAAQTAGATDVQIRGIEHAGPGVVATESDGTYVTAWQPSNVTVTIGGESGTYSVCTRVQSDPNAATRLGCRQINSDGGQSSVTFNVEQWPTNETGSQQLVVEVFGANGTNSLAQTSRPLTVFPPEGDADGDGLANQRELEYGADIRTSDTDGDGLSDGAEVNNYGTSPTNPNSDGDTLSDGVEVNEFETNPTESDTDGDGLTDGKEVTTYNTDPTAADTDNDGLDDGEEVNQYQTDPNVADSDDDGLDDGEEVNQYETDPTDSDTDEDGLDDGAEVNQYETNPTKADTDGDGLTDGEEVNEYDTDPNDPDTDGDGVGDGTEVERGTNPNTRVERSIGLPGADVRISTLAILGAILLVGLVAGALLARRHSDLSGLVPGLSKRDRDDSGPAEFPTPRNDGGDEPPDDETGDGPEDGTTADDTQEQEAEEEESPLSDEERVLYLLDQHNGQLRQSAVVDGTGWSKSKVSRVLSRMADEGTIEKINIGRENIIARPESVPDHARSQSDDL</sequence>
<dbReference type="Proteomes" id="UP001430455">
    <property type="component" value="Unassembled WGS sequence"/>
</dbReference>
<feature type="compositionally biased region" description="Acidic residues" evidence="5">
    <location>
        <begin position="245"/>
        <end position="255"/>
    </location>
</feature>
<feature type="region of interest" description="Disordered" evidence="5">
    <location>
        <begin position="400"/>
        <end position="471"/>
    </location>
</feature>
<dbReference type="AlphaFoldDB" id="A0AAW4PDL2"/>
<reference evidence="8 9" key="1">
    <citation type="submission" date="2021-06" db="EMBL/GenBank/DDBJ databases">
        <title>Halomicroarcula sp. a new haloarchaeum isolated from saline soil.</title>
        <authorList>
            <person name="Duran-Viseras A."/>
            <person name="Sanchez-Porro C."/>
            <person name="Ventosa A."/>
        </authorList>
    </citation>
    <scope>NUCLEOTIDE SEQUENCE [LARGE SCALE GENOMIC DNA]</scope>
    <source>
        <strain evidence="8 9">F27</strain>
    </source>
</reference>
<protein>
    <recommendedName>
        <fullName evidence="7">DUF7343 domain-containing protein</fullName>
    </recommendedName>
</protein>
<feature type="compositionally biased region" description="Polar residues" evidence="5">
    <location>
        <begin position="189"/>
        <end position="202"/>
    </location>
</feature>
<keyword evidence="6" id="KW-1133">Transmembrane helix</keyword>
<dbReference type="InterPro" id="IPR036390">
    <property type="entry name" value="WH_DNA-bd_sf"/>
</dbReference>
<feature type="compositionally biased region" description="Acidic residues" evidence="5">
    <location>
        <begin position="426"/>
        <end position="460"/>
    </location>
</feature>
<keyword evidence="3" id="KW-0732">Signal</keyword>
<keyword evidence="6" id="KW-0812">Transmembrane</keyword>
<keyword evidence="2" id="KW-0964">Secreted</keyword>
<feature type="compositionally biased region" description="Low complexity" evidence="5">
    <location>
        <begin position="234"/>
        <end position="244"/>
    </location>
</feature>
<comment type="subcellular location">
    <subcellularLocation>
        <location evidence="1">Secreted</location>
    </subcellularLocation>
</comment>
<dbReference type="Pfam" id="PF24034">
    <property type="entry name" value="DUF7343"/>
    <property type="match status" value="1"/>
</dbReference>
<dbReference type="Pfam" id="PF18884">
    <property type="entry name" value="TSP3_bac"/>
    <property type="match status" value="8"/>
</dbReference>
<feature type="transmembrane region" description="Helical" evidence="6">
    <location>
        <begin position="371"/>
        <end position="392"/>
    </location>
</feature>
<dbReference type="Gene3D" id="3.90.182.10">
    <property type="entry name" value="Toxin - Anthrax Protective Antigen,domain 1"/>
    <property type="match status" value="1"/>
</dbReference>
<dbReference type="Gene3D" id="1.10.10.10">
    <property type="entry name" value="Winged helix-like DNA-binding domain superfamily/Winged helix DNA-binding domain"/>
    <property type="match status" value="1"/>
</dbReference>
<feature type="compositionally biased region" description="Acidic residues" evidence="5">
    <location>
        <begin position="267"/>
        <end position="300"/>
    </location>
</feature>
<dbReference type="InterPro" id="IPR036388">
    <property type="entry name" value="WH-like_DNA-bd_sf"/>
</dbReference>
<dbReference type="EMBL" id="RKLT01000004">
    <property type="protein sequence ID" value="MBX0295913.1"/>
    <property type="molecule type" value="Genomic_DNA"/>
</dbReference>
<feature type="domain" description="DUF7343" evidence="7">
    <location>
        <begin position="459"/>
        <end position="518"/>
    </location>
</feature>
<comment type="caution">
    <text evidence="8">The sequence shown here is derived from an EMBL/GenBank/DDBJ whole genome shotgun (WGS) entry which is preliminary data.</text>
</comment>
<evidence type="ECO:0000256" key="5">
    <source>
        <dbReference type="SAM" id="MobiDB-lite"/>
    </source>
</evidence>
<feature type="region of interest" description="Disordered" evidence="5">
    <location>
        <begin position="137"/>
        <end position="159"/>
    </location>
</feature>
<evidence type="ECO:0000259" key="7">
    <source>
        <dbReference type="Pfam" id="PF24034"/>
    </source>
</evidence>
<evidence type="ECO:0000256" key="4">
    <source>
        <dbReference type="ARBA" id="ARBA00022837"/>
    </source>
</evidence>
<keyword evidence="4" id="KW-0106">Calcium</keyword>
<feature type="region of interest" description="Disordered" evidence="5">
    <location>
        <begin position="171"/>
        <end position="363"/>
    </location>
</feature>
<evidence type="ECO:0000256" key="1">
    <source>
        <dbReference type="ARBA" id="ARBA00004613"/>
    </source>
</evidence>
<dbReference type="PANTHER" id="PTHR37467">
    <property type="entry name" value="EXPORTED CALCIUM-BINDING GLYCOPROTEIN-RELATED"/>
    <property type="match status" value="1"/>
</dbReference>
<evidence type="ECO:0000256" key="6">
    <source>
        <dbReference type="SAM" id="Phobius"/>
    </source>
</evidence>
<dbReference type="PANTHER" id="PTHR37467:SF1">
    <property type="entry name" value="EXPORTED CALCIUM-BINDING GLYCOPROTEIN"/>
    <property type="match status" value="1"/>
</dbReference>
<dbReference type="InterPro" id="IPR055767">
    <property type="entry name" value="DUF7343"/>
</dbReference>
<keyword evidence="6" id="KW-0472">Membrane</keyword>
<feature type="compositionally biased region" description="Acidic residues" evidence="5">
    <location>
        <begin position="315"/>
        <end position="341"/>
    </location>
</feature>
<dbReference type="RefSeq" id="WP_220580526.1">
    <property type="nucleotide sequence ID" value="NZ_RKLT01000004.1"/>
</dbReference>